<dbReference type="Proteomes" id="UP001305779">
    <property type="component" value="Unassembled WGS sequence"/>
</dbReference>
<sequence>MPLKVIVVGAGIAGLSAAIGLSRKGHEVEVYERRVIGARDEGRAGIALGPNCDRVLQEWGMLEGMPSISHDVGKISLGSSADGSIVLVDLNKRGHSWWGQRQAFKEYFRDHAIKAGAKVFDGARMVKVNLGKPSITLDNGREVNGDFIVAADGANSRIRQTLFPDFKPTIQEMATFQIMLPLEQVENDSLLRTLRLDKHVNIVVSPGRSIFMCPTPHQHVFDLQFTDHEYSFSEDPNPGKTNETLTNLTWMKQRWHDFGPAVKKALDSANSAFKWRFTEVKGVPRWSSTNGKVVLMGDAVHAQTPYAGQGSAMGMESGALLAELLAHSEPGDNLSHQLAIFEKIRRPRCELAQEMSLVNGEIWAIHDAKAIRTRNEMWKHANDPGYEEAQPDMKAKFGSPQFTKWMDKYDVFQVARDEMNRARL</sequence>
<reference evidence="7 8" key="1">
    <citation type="journal article" date="2023" name="G3 (Bethesda)">
        <title>A chromosome-level genome assembly of Zasmidium syzygii isolated from banana leaves.</title>
        <authorList>
            <person name="van Westerhoven A.C."/>
            <person name="Mehrabi R."/>
            <person name="Talebi R."/>
            <person name="Steentjes M.B.F."/>
            <person name="Corcolon B."/>
            <person name="Chong P.A."/>
            <person name="Kema G.H.J."/>
            <person name="Seidl M.F."/>
        </authorList>
    </citation>
    <scope>NUCLEOTIDE SEQUENCE [LARGE SCALE GENOMIC DNA]</scope>
    <source>
        <strain evidence="7 8">P124</strain>
    </source>
</reference>
<dbReference type="PANTHER" id="PTHR13789">
    <property type="entry name" value="MONOOXYGENASE"/>
    <property type="match status" value="1"/>
</dbReference>
<accession>A0ABR0EKN7</accession>
<evidence type="ECO:0000313" key="8">
    <source>
        <dbReference type="Proteomes" id="UP001305779"/>
    </source>
</evidence>
<gene>
    <name evidence="7" type="ORF">PRZ48_007858</name>
</gene>
<evidence type="ECO:0000313" key="7">
    <source>
        <dbReference type="EMBL" id="KAK4502047.1"/>
    </source>
</evidence>
<keyword evidence="5" id="KW-0503">Monooxygenase</keyword>
<organism evidence="7 8">
    <name type="scientific">Zasmidium cellare</name>
    <name type="common">Wine cellar mold</name>
    <name type="synonym">Racodium cellare</name>
    <dbReference type="NCBI Taxonomy" id="395010"/>
    <lineage>
        <taxon>Eukaryota</taxon>
        <taxon>Fungi</taxon>
        <taxon>Dikarya</taxon>
        <taxon>Ascomycota</taxon>
        <taxon>Pezizomycotina</taxon>
        <taxon>Dothideomycetes</taxon>
        <taxon>Dothideomycetidae</taxon>
        <taxon>Mycosphaerellales</taxon>
        <taxon>Mycosphaerellaceae</taxon>
        <taxon>Zasmidium</taxon>
    </lineage>
</organism>
<evidence type="ECO:0000256" key="5">
    <source>
        <dbReference type="ARBA" id="ARBA00023033"/>
    </source>
</evidence>
<keyword evidence="4" id="KW-0560">Oxidoreductase</keyword>
<evidence type="ECO:0000256" key="2">
    <source>
        <dbReference type="ARBA" id="ARBA00022630"/>
    </source>
</evidence>
<dbReference type="InterPro" id="IPR050493">
    <property type="entry name" value="FAD-dep_Monooxygenase_BioMet"/>
</dbReference>
<evidence type="ECO:0000259" key="6">
    <source>
        <dbReference type="Pfam" id="PF01494"/>
    </source>
</evidence>
<dbReference type="SUPFAM" id="SSF51905">
    <property type="entry name" value="FAD/NAD(P)-binding domain"/>
    <property type="match status" value="1"/>
</dbReference>
<proteinExistence type="inferred from homology"/>
<comment type="similarity">
    <text evidence="1">Belongs to the paxM FAD-dependent monooxygenase family.</text>
</comment>
<name>A0ABR0EKN7_ZASCE</name>
<dbReference type="Pfam" id="PF01494">
    <property type="entry name" value="FAD_binding_3"/>
    <property type="match status" value="1"/>
</dbReference>
<feature type="domain" description="FAD-binding" evidence="6">
    <location>
        <begin position="4"/>
        <end position="351"/>
    </location>
</feature>
<evidence type="ECO:0000256" key="4">
    <source>
        <dbReference type="ARBA" id="ARBA00023002"/>
    </source>
</evidence>
<keyword evidence="2" id="KW-0285">Flavoprotein</keyword>
<keyword evidence="3" id="KW-0274">FAD</keyword>
<dbReference type="Gene3D" id="3.50.50.60">
    <property type="entry name" value="FAD/NAD(P)-binding domain"/>
    <property type="match status" value="1"/>
</dbReference>
<evidence type="ECO:0000256" key="3">
    <source>
        <dbReference type="ARBA" id="ARBA00022827"/>
    </source>
</evidence>
<dbReference type="InterPro" id="IPR036188">
    <property type="entry name" value="FAD/NAD-bd_sf"/>
</dbReference>
<dbReference type="EMBL" id="JAXOVC010000005">
    <property type="protein sequence ID" value="KAK4502047.1"/>
    <property type="molecule type" value="Genomic_DNA"/>
</dbReference>
<comment type="caution">
    <text evidence="7">The sequence shown here is derived from an EMBL/GenBank/DDBJ whole genome shotgun (WGS) entry which is preliminary data.</text>
</comment>
<protein>
    <recommendedName>
        <fullName evidence="6">FAD-binding domain-containing protein</fullName>
    </recommendedName>
</protein>
<evidence type="ECO:0000256" key="1">
    <source>
        <dbReference type="ARBA" id="ARBA00007992"/>
    </source>
</evidence>
<dbReference type="PANTHER" id="PTHR13789:SF309">
    <property type="entry name" value="PUTATIVE (AFU_ORTHOLOGUE AFUA_6G14510)-RELATED"/>
    <property type="match status" value="1"/>
</dbReference>
<dbReference type="PRINTS" id="PR00420">
    <property type="entry name" value="RNGMNOXGNASE"/>
</dbReference>
<dbReference type="InterPro" id="IPR002938">
    <property type="entry name" value="FAD-bd"/>
</dbReference>
<keyword evidence="8" id="KW-1185">Reference proteome</keyword>